<dbReference type="SMART" id="SM00020">
    <property type="entry name" value="Tryp_SPc"/>
    <property type="match status" value="1"/>
</dbReference>
<keyword evidence="1" id="KW-0472">Membrane</keyword>
<reference evidence="4" key="1">
    <citation type="submission" date="2025-08" db="UniProtKB">
        <authorList>
            <consortium name="RefSeq"/>
        </authorList>
    </citation>
    <scope>IDENTIFICATION</scope>
    <source>
        <tissue evidence="4">Adult</tissue>
    </source>
</reference>
<dbReference type="GeneID" id="105222944"/>
<keyword evidence="1" id="KW-0812">Transmembrane</keyword>
<dbReference type="CDD" id="cd00190">
    <property type="entry name" value="Tryp_SPc"/>
    <property type="match status" value="1"/>
</dbReference>
<feature type="transmembrane region" description="Helical" evidence="1">
    <location>
        <begin position="7"/>
        <end position="28"/>
    </location>
</feature>
<dbReference type="PANTHER" id="PTHR24260">
    <property type="match status" value="1"/>
</dbReference>
<keyword evidence="3" id="KW-1185">Reference proteome</keyword>
<evidence type="ECO:0000313" key="3">
    <source>
        <dbReference type="Proteomes" id="UP001652620"/>
    </source>
</evidence>
<dbReference type="InterPro" id="IPR043504">
    <property type="entry name" value="Peptidase_S1_PA_chymotrypsin"/>
</dbReference>
<dbReference type="Proteomes" id="UP001652620">
    <property type="component" value="Chromosome 4"/>
</dbReference>
<evidence type="ECO:0000313" key="4">
    <source>
        <dbReference type="RefSeq" id="XP_011198816.2"/>
    </source>
</evidence>
<organism evidence="3 4">
    <name type="scientific">Bactrocera dorsalis</name>
    <name type="common">Oriental fruit fly</name>
    <name type="synonym">Dacus dorsalis</name>
    <dbReference type="NCBI Taxonomy" id="27457"/>
    <lineage>
        <taxon>Eukaryota</taxon>
        <taxon>Metazoa</taxon>
        <taxon>Ecdysozoa</taxon>
        <taxon>Arthropoda</taxon>
        <taxon>Hexapoda</taxon>
        <taxon>Insecta</taxon>
        <taxon>Pterygota</taxon>
        <taxon>Neoptera</taxon>
        <taxon>Endopterygota</taxon>
        <taxon>Diptera</taxon>
        <taxon>Brachycera</taxon>
        <taxon>Muscomorpha</taxon>
        <taxon>Tephritoidea</taxon>
        <taxon>Tephritidae</taxon>
        <taxon>Bactrocera</taxon>
        <taxon>Bactrocera</taxon>
    </lineage>
</organism>
<dbReference type="PROSITE" id="PS50240">
    <property type="entry name" value="TRYPSIN_DOM"/>
    <property type="match status" value="1"/>
</dbReference>
<dbReference type="InterPro" id="IPR001254">
    <property type="entry name" value="Trypsin_dom"/>
</dbReference>
<keyword evidence="1" id="KW-1133">Transmembrane helix</keyword>
<dbReference type="InterPro" id="IPR018114">
    <property type="entry name" value="TRYPSIN_HIS"/>
</dbReference>
<dbReference type="InterPro" id="IPR009003">
    <property type="entry name" value="Peptidase_S1_PA"/>
</dbReference>
<dbReference type="PANTHER" id="PTHR24260:SF136">
    <property type="entry name" value="GH08193P-RELATED"/>
    <property type="match status" value="1"/>
</dbReference>
<dbReference type="Pfam" id="PF00089">
    <property type="entry name" value="Trypsin"/>
    <property type="match status" value="1"/>
</dbReference>
<keyword evidence="4" id="KW-0378">Hydrolase</keyword>
<dbReference type="InterPro" id="IPR001314">
    <property type="entry name" value="Peptidase_S1A"/>
</dbReference>
<feature type="domain" description="Peptidase S1" evidence="2">
    <location>
        <begin position="61"/>
        <end position="300"/>
    </location>
</feature>
<evidence type="ECO:0000259" key="2">
    <source>
        <dbReference type="PROSITE" id="PS50240"/>
    </source>
</evidence>
<dbReference type="Gene3D" id="2.40.10.10">
    <property type="entry name" value="Trypsin-like serine proteases"/>
    <property type="match status" value="1"/>
</dbReference>
<dbReference type="PROSITE" id="PS00134">
    <property type="entry name" value="TRYPSIN_HIS"/>
    <property type="match status" value="1"/>
</dbReference>
<accession>A0A6I9UWF9</accession>
<evidence type="ECO:0000256" key="1">
    <source>
        <dbReference type="SAM" id="Phobius"/>
    </source>
</evidence>
<name>A0A6I9UWF9_BACDO</name>
<keyword evidence="4" id="KW-0645">Protease</keyword>
<dbReference type="SUPFAM" id="SSF50494">
    <property type="entry name" value="Trypsin-like serine proteases"/>
    <property type="match status" value="1"/>
</dbReference>
<proteinExistence type="predicted"/>
<protein>
    <submittedName>
        <fullName evidence="4">Serine protease Hayan</fullName>
    </submittedName>
</protein>
<dbReference type="PRINTS" id="PR00722">
    <property type="entry name" value="CHYMOTRYPSIN"/>
</dbReference>
<dbReference type="GO" id="GO:0006508">
    <property type="term" value="P:proteolysis"/>
    <property type="evidence" value="ECO:0007669"/>
    <property type="project" value="UniProtKB-KW"/>
</dbReference>
<dbReference type="InterPro" id="IPR051333">
    <property type="entry name" value="CLIP_Serine_Protease"/>
</dbReference>
<dbReference type="GO" id="GO:0008233">
    <property type="term" value="F:peptidase activity"/>
    <property type="evidence" value="ECO:0007669"/>
    <property type="project" value="UniProtKB-KW"/>
</dbReference>
<dbReference type="OrthoDB" id="6380398at2759"/>
<dbReference type="RefSeq" id="XP_011198816.2">
    <property type="nucleotide sequence ID" value="XM_011200514.4"/>
</dbReference>
<sequence length="309" mass="33893">MNFRANAVLTNPLAVFILYFITFCIFAICNQKTNSQVVQRPAVRICEALGNGFQPNLIPHAPEGTAVAPGKYPYMALIGHQKQNENITFPCSGALIDKRFVLTAAHCIKNGKPVIVRLGITDLDNFEQSSGMVEKRIKAIHVHPNYSLASAYNDIGLVELESDVNYSSLVYPVCLFTAAAIPLNNTELYATRWGVNGQRIVGAVHVRILPIPLCRDAYGKFANRLIADGIRTTQLCAHAVNPSVYECSSASGAMVIVEDASLNKYRLVGIDSFGPRCRSQVPDVLTRVSEYLDFIESVVWASQGNKDLT</sequence>
<gene>
    <name evidence="4" type="primary">LOC105222944</name>
</gene>